<feature type="compositionally biased region" description="Acidic residues" evidence="4">
    <location>
        <begin position="383"/>
        <end position="405"/>
    </location>
</feature>
<proteinExistence type="inferred from homology"/>
<feature type="transmembrane region" description="Helical" evidence="5">
    <location>
        <begin position="1442"/>
        <end position="1459"/>
    </location>
</feature>
<comment type="similarity">
    <text evidence="1">Belongs to the serine-aspartate repeat-containing protein (SDr) family.</text>
</comment>
<evidence type="ECO:0000256" key="2">
    <source>
        <dbReference type="ARBA" id="ARBA00022525"/>
    </source>
</evidence>
<dbReference type="SMART" id="SM00327">
    <property type="entry name" value="VWA"/>
    <property type="match status" value="1"/>
</dbReference>
<keyword evidence="5" id="KW-1133">Transmembrane helix</keyword>
<keyword evidence="5" id="KW-0472">Membrane</keyword>
<dbReference type="PRINTS" id="PR00453">
    <property type="entry name" value="VWFADOMAIN"/>
</dbReference>
<dbReference type="Pfam" id="PF17936">
    <property type="entry name" value="Big_6"/>
    <property type="match status" value="2"/>
</dbReference>
<feature type="compositionally biased region" description="Basic and acidic residues" evidence="4">
    <location>
        <begin position="409"/>
        <end position="425"/>
    </location>
</feature>
<dbReference type="PROSITE" id="PS50234">
    <property type="entry name" value="VWFA"/>
    <property type="match status" value="1"/>
</dbReference>
<dbReference type="Gene3D" id="2.60.40.10">
    <property type="entry name" value="Immunoglobulins"/>
    <property type="match status" value="3"/>
</dbReference>
<dbReference type="Proteomes" id="UP000295280">
    <property type="component" value="Unassembled WGS sequence"/>
</dbReference>
<dbReference type="InterPro" id="IPR041498">
    <property type="entry name" value="Big_6"/>
</dbReference>
<dbReference type="RefSeq" id="WP_133416717.1">
    <property type="nucleotide sequence ID" value="NZ_SCWD01000001.1"/>
</dbReference>
<keyword evidence="2" id="KW-0964">Secreted</keyword>
<reference evidence="7 8" key="1">
    <citation type="submission" date="2019-01" db="EMBL/GenBank/DDBJ databases">
        <title>Draft genome sequences of the type strains of six Macrococcus species.</title>
        <authorList>
            <person name="Mazhar S."/>
            <person name="Altermann E."/>
            <person name="Hill C."/>
            <person name="Mcauliffe O."/>
        </authorList>
    </citation>
    <scope>NUCLEOTIDE SEQUENCE [LARGE SCALE GENOMIC DNA]</scope>
    <source>
        <strain evidence="7 8">ATCC 51828</strain>
    </source>
</reference>
<dbReference type="OrthoDB" id="38701at2"/>
<dbReference type="SUPFAM" id="SSF49478">
    <property type="entry name" value="Cna protein B-type domain"/>
    <property type="match status" value="2"/>
</dbReference>
<dbReference type="InterPro" id="IPR008454">
    <property type="entry name" value="Collagen-bd_Cna-like_B-typ_dom"/>
</dbReference>
<dbReference type="Pfam" id="PF05738">
    <property type="entry name" value="Cna_B"/>
    <property type="match status" value="2"/>
</dbReference>
<feature type="domain" description="VWFA" evidence="6">
    <location>
        <begin position="876"/>
        <end position="1116"/>
    </location>
</feature>
<evidence type="ECO:0000256" key="4">
    <source>
        <dbReference type="SAM" id="MobiDB-lite"/>
    </source>
</evidence>
<dbReference type="PANTHER" id="PTHR36108">
    <property type="entry name" value="COLOSSIN-B-RELATED"/>
    <property type="match status" value="1"/>
</dbReference>
<evidence type="ECO:0000256" key="5">
    <source>
        <dbReference type="SAM" id="Phobius"/>
    </source>
</evidence>
<dbReference type="PANTHER" id="PTHR36108:SF13">
    <property type="entry name" value="COLOSSIN-B-RELATED"/>
    <property type="match status" value="1"/>
</dbReference>
<gene>
    <name evidence="7" type="ORF">ERX40_01445</name>
</gene>
<evidence type="ECO:0000313" key="8">
    <source>
        <dbReference type="Proteomes" id="UP000295280"/>
    </source>
</evidence>
<dbReference type="InterPro" id="IPR041033">
    <property type="entry name" value="SpaA_PFL_dom_1"/>
</dbReference>
<protein>
    <submittedName>
        <fullName evidence="7">VWA domain-containing protein</fullName>
    </submittedName>
</protein>
<dbReference type="SUPFAM" id="SSF53300">
    <property type="entry name" value="vWA-like"/>
    <property type="match status" value="1"/>
</dbReference>
<accession>A0A9Q8CNA1</accession>
<dbReference type="CDD" id="cd00198">
    <property type="entry name" value="vWFA"/>
    <property type="match status" value="1"/>
</dbReference>
<name>A0A9Q8CNA1_9STAP</name>
<dbReference type="Gene3D" id="3.40.50.410">
    <property type="entry name" value="von Willebrand factor, type A domain"/>
    <property type="match status" value="1"/>
</dbReference>
<sequence>MKKIGVIYIMIALLLNMSLSTSIYNIALASTQTSSADQPEIIAVQENGKTNDRLNWKLLFNQQGSTWKERAVKLKLEGGHQVNDSELKALLTAEGITAVKSDTADNEYTLEFTQLDKPVAVEISTEILNEDKNFRLTLSTSEAGAKITATDTFYQLTELTGHISYQHVPDTITAPPTVILLIDKATGTVIQQQTIQPEQSTYRFSDVRKLTDDNRPIEYEVKTKPLGNYKTTVNQFDIEQTYMTTEVKGTVTNETGKPLTIEFVNQATKEAVDSMTVDKDAETYVADQLPLNDEQGQKIAYEVSVPDVEGYDKKINDYNIALTKLEEPTTEEATTEKATTEKSTTEETTTEKSTTEEATTEKSTTEEATTEEATTEKSTTEEATTEEATTEEATTEEATTEEAMTEETTTEKSTTEEATTEKSTTEEATTEEATTEKSTTEEATTEEATTEEAMTTEETAPVEKSIVYTAPKVSLFRSMSFASAPVMALAATNYSASDYTYTSNTYEYGNYKGTLEGVMSSDQSKIDWTFTFTNPTGTPYNSTLKNLVVTNISLPTTMAYSYSNPSSTGKISYSNGTTEIFKLNPDDTILKFSTPITALNKPSYSLTMPVLTYSSNSVFANISINLTGTFTLKEKSAAPVVNPVSITSTAISGTAAPGSTINVMKGTTQLATTIANSSGNYSVTIPKQPAGTILSVTSTETNKQVSDPTNITVSSSVAMTINSVYSNQTYVTGTAEPGAMVTLKNSMGTVLGSTKVSPDGLYFVELYRPLSAGTVITGEAVSTIGTKTATTTVLAATSTGTPGTGTTIIEPSPTYKGLISDMSWDERGLYRNRVPQPVEYNESFQWKAAQPTNTSNEYAIDLKTQGREFTKATPLDIVFVIDNSQSMSTTNANGVSRWTNMKQSVEKFIDQMTVSGNTNIAIVNYASNIVSKSSFSNNAATIKSNIPATYQTGTARFTGTAHTNTQIGINKGAEILKGSPNPNKVMIVLTDGAPTFSYKGIAATDAENITSFDYNTRIGDGAVYPLQSKYGNYSYTINNTINITNHGQPTISEAKIIKKENPTFNIFSIGLDTNKETDFASPDEMNKVLYNIASKDSNAFITTDTAKDLPNILNNIAQRTVKSIDNGVVTDPIGPMYDLNLGSNNVFDASDYTLTASDPALISNGKVVPVYDPAKRTITIPNLNLGKGEWVNINYKVKLRVTDDSFIENQWYPMNGTTTLKPTANSTELREYPVPEARAVSPVYSFTFNKLSDSNTPLGGATFELKDSTGKIMTQTSSTNGLVKFDNLKKGTYTLTETAAPSNYSKDPKTYTVVIASNGDIKVDGVLYSGTNVFKVINKKVLGSIEVIKHQSGDESKVLAGATFELRDSAGKVVTLTTGTDGKALFSALPLGSYTLVETKAPAGYQLKTTPVKIDVTSATKVVVKVANQSNSAVLPNTGGPGPLWFSIIGILVIIASLFSRKKFAHMN</sequence>
<dbReference type="NCBIfam" id="TIGR01167">
    <property type="entry name" value="LPXTG_anchor"/>
    <property type="match status" value="1"/>
</dbReference>
<evidence type="ECO:0000313" key="7">
    <source>
        <dbReference type="EMBL" id="TDM03855.1"/>
    </source>
</evidence>
<dbReference type="Gene3D" id="2.60.40.2110">
    <property type="match status" value="1"/>
</dbReference>
<dbReference type="InterPro" id="IPR049319">
    <property type="entry name" value="GBS104-like_Ig"/>
</dbReference>
<keyword evidence="5" id="KW-0812">Transmembrane</keyword>
<dbReference type="InterPro" id="IPR013783">
    <property type="entry name" value="Ig-like_fold"/>
</dbReference>
<evidence type="ECO:0000259" key="6">
    <source>
        <dbReference type="PROSITE" id="PS50234"/>
    </source>
</evidence>
<dbReference type="Pfam" id="PF17802">
    <property type="entry name" value="SpaA"/>
    <property type="match status" value="2"/>
</dbReference>
<dbReference type="Pfam" id="PF00092">
    <property type="entry name" value="VWA"/>
    <property type="match status" value="1"/>
</dbReference>
<dbReference type="InterPro" id="IPR036465">
    <property type="entry name" value="vWFA_dom_sf"/>
</dbReference>
<dbReference type="EMBL" id="SCWD01000001">
    <property type="protein sequence ID" value="TDM03855.1"/>
    <property type="molecule type" value="Genomic_DNA"/>
</dbReference>
<dbReference type="Pfam" id="PF21426">
    <property type="entry name" value="GBS104-like_Ig"/>
    <property type="match status" value="1"/>
</dbReference>
<feature type="compositionally biased region" description="Basic and acidic residues" evidence="4">
    <location>
        <begin position="334"/>
        <end position="365"/>
    </location>
</feature>
<keyword evidence="3" id="KW-0732">Signal</keyword>
<organism evidence="7 8">
    <name type="scientific">Macrococcus carouselicus</name>
    <dbReference type="NCBI Taxonomy" id="69969"/>
    <lineage>
        <taxon>Bacteria</taxon>
        <taxon>Bacillati</taxon>
        <taxon>Bacillota</taxon>
        <taxon>Bacilli</taxon>
        <taxon>Bacillales</taxon>
        <taxon>Staphylococcaceae</taxon>
        <taxon>Macrococcus</taxon>
    </lineage>
</organism>
<evidence type="ECO:0000256" key="1">
    <source>
        <dbReference type="ARBA" id="ARBA00007257"/>
    </source>
</evidence>
<keyword evidence="8" id="KW-1185">Reference proteome</keyword>
<comment type="caution">
    <text evidence="7">The sequence shown here is derived from an EMBL/GenBank/DDBJ whole genome shotgun (WGS) entry which is preliminary data.</text>
</comment>
<dbReference type="InterPro" id="IPR002035">
    <property type="entry name" value="VWF_A"/>
</dbReference>
<feature type="region of interest" description="Disordered" evidence="4">
    <location>
        <begin position="326"/>
        <end position="460"/>
    </location>
</feature>
<evidence type="ECO:0000256" key="3">
    <source>
        <dbReference type="ARBA" id="ARBA00022729"/>
    </source>
</evidence>